<protein>
    <recommendedName>
        <fullName evidence="3">Glutamyl-tRNA(Gln) amidotransferase subunit F, mitochondrial</fullName>
    </recommendedName>
</protein>
<keyword evidence="2" id="KW-1185">Reference proteome</keyword>
<dbReference type="GeneID" id="91093969"/>
<evidence type="ECO:0008006" key="3">
    <source>
        <dbReference type="Google" id="ProtNLM"/>
    </source>
</evidence>
<accession>A0AAX4JU94</accession>
<gene>
    <name evidence="1" type="ORF">L201_003299</name>
</gene>
<reference evidence="1 2" key="1">
    <citation type="submission" date="2024-01" db="EMBL/GenBank/DDBJ databases">
        <title>Comparative genomics of Cryptococcus and Kwoniella reveals pathogenesis evolution and contrasting modes of karyotype evolution via chromosome fusion or intercentromeric recombination.</title>
        <authorList>
            <person name="Coelho M.A."/>
            <person name="David-Palma M."/>
            <person name="Shea T."/>
            <person name="Bowers K."/>
            <person name="McGinley-Smith S."/>
            <person name="Mohammad A.W."/>
            <person name="Gnirke A."/>
            <person name="Yurkov A.M."/>
            <person name="Nowrousian M."/>
            <person name="Sun S."/>
            <person name="Cuomo C.A."/>
            <person name="Heitman J."/>
        </authorList>
    </citation>
    <scope>NUCLEOTIDE SEQUENCE [LARGE SCALE GENOMIC DNA]</scope>
    <source>
        <strain evidence="1 2">CBS 6074</strain>
    </source>
</reference>
<proteinExistence type="predicted"/>
<organism evidence="1 2">
    <name type="scientific">Kwoniella dendrophila CBS 6074</name>
    <dbReference type="NCBI Taxonomy" id="1295534"/>
    <lineage>
        <taxon>Eukaryota</taxon>
        <taxon>Fungi</taxon>
        <taxon>Dikarya</taxon>
        <taxon>Basidiomycota</taxon>
        <taxon>Agaricomycotina</taxon>
        <taxon>Tremellomycetes</taxon>
        <taxon>Tremellales</taxon>
        <taxon>Cryptococcaceae</taxon>
        <taxon>Kwoniella</taxon>
    </lineage>
</organism>
<dbReference type="Proteomes" id="UP001355207">
    <property type="component" value="Chromosome 4"/>
</dbReference>
<name>A0AAX4JU94_9TREE</name>
<dbReference type="AlphaFoldDB" id="A0AAX4JU94"/>
<dbReference type="EMBL" id="CP144101">
    <property type="protein sequence ID" value="WWC88388.1"/>
    <property type="molecule type" value="Genomic_DNA"/>
</dbReference>
<evidence type="ECO:0000313" key="2">
    <source>
        <dbReference type="Proteomes" id="UP001355207"/>
    </source>
</evidence>
<sequence length="187" mass="21183">MSMITSQARLVVLRTVLQNQSRTVLNLSSSYQTQKSIKDVRNFTSSCRQALDETSCQQRRSSSPTNTVISRTELHKLHRLSALNPPEVNSLEEKELIEELSELIDLMNQVKGVNLPSSLEERSKLLSKGINEVILNENTINGISNKAQTHRDIRGDNEVIEKSGKELLSWSNNKLGDYYVSKIKKKE</sequence>
<dbReference type="RefSeq" id="XP_066075151.1">
    <property type="nucleotide sequence ID" value="XM_066219054.1"/>
</dbReference>
<evidence type="ECO:0000313" key="1">
    <source>
        <dbReference type="EMBL" id="WWC88388.1"/>
    </source>
</evidence>